<dbReference type="PANTHER" id="PTHR40763">
    <property type="entry name" value="MEMBRANE PROTEIN-RELATED"/>
    <property type="match status" value="1"/>
</dbReference>
<evidence type="ECO:0000313" key="5">
    <source>
        <dbReference type="Proteomes" id="UP001595699"/>
    </source>
</evidence>
<dbReference type="InterPro" id="IPR012551">
    <property type="entry name" value="DUF1707_SHOCT-like"/>
</dbReference>
<protein>
    <submittedName>
        <fullName evidence="4">DUF1707 domain-containing protein</fullName>
    </submittedName>
</protein>
<reference evidence="5" key="1">
    <citation type="journal article" date="2019" name="Int. J. Syst. Evol. Microbiol.">
        <title>The Global Catalogue of Microorganisms (GCM) 10K type strain sequencing project: providing services to taxonomists for standard genome sequencing and annotation.</title>
        <authorList>
            <consortium name="The Broad Institute Genomics Platform"/>
            <consortium name="The Broad Institute Genome Sequencing Center for Infectious Disease"/>
            <person name="Wu L."/>
            <person name="Ma J."/>
        </authorList>
    </citation>
    <scope>NUCLEOTIDE SEQUENCE [LARGE SCALE GENOMIC DNA]</scope>
    <source>
        <strain evidence="5">CGMCC 4.7241</strain>
    </source>
</reference>
<dbReference type="RefSeq" id="WP_205122444.1">
    <property type="nucleotide sequence ID" value="NZ_JAFBCM010000001.1"/>
</dbReference>
<evidence type="ECO:0000313" key="4">
    <source>
        <dbReference type="EMBL" id="MFC3760513.1"/>
    </source>
</evidence>
<keyword evidence="5" id="KW-1185">Reference proteome</keyword>
<dbReference type="InterPro" id="IPR024425">
    <property type="entry name" value="LiaF-like_C"/>
</dbReference>
<dbReference type="Pfam" id="PF08044">
    <property type="entry name" value="DUF1707"/>
    <property type="match status" value="1"/>
</dbReference>
<feature type="compositionally biased region" description="Basic and acidic residues" evidence="1">
    <location>
        <begin position="13"/>
        <end position="37"/>
    </location>
</feature>
<dbReference type="Proteomes" id="UP001595699">
    <property type="component" value="Unassembled WGS sequence"/>
</dbReference>
<dbReference type="EMBL" id="JBHRZH010000005">
    <property type="protein sequence ID" value="MFC3760513.1"/>
    <property type="molecule type" value="Genomic_DNA"/>
</dbReference>
<evidence type="ECO:0000259" key="3">
    <source>
        <dbReference type="Pfam" id="PF09922"/>
    </source>
</evidence>
<sequence length="209" mass="23013">MSESRWPQWGSRPRSDDLRASDSDRDRTAEVLRDAAGEGRLSLEELEDRLEQTYSAKTYSELALVTADLPVEQEPSLGGKSTPSDVTRPGPSEITAFLSEQKVTGRWLVPRHVTARTFLGSVTLDLTQAALPHEVVLDVQVFLGELKLIVPDDIAVVMEPSPTILGERSNSSTAEYAPGTPVVRVRGPVMLGELKARPPKRRWFGKPRG</sequence>
<accession>A0ABV7Y623</accession>
<name>A0ABV7Y623_9ACTN</name>
<comment type="caution">
    <text evidence="4">The sequence shown here is derived from an EMBL/GenBank/DDBJ whole genome shotgun (WGS) entry which is preliminary data.</text>
</comment>
<evidence type="ECO:0000259" key="2">
    <source>
        <dbReference type="Pfam" id="PF08044"/>
    </source>
</evidence>
<proteinExistence type="predicted"/>
<feature type="domain" description="Cell wall-active antibiotics response LiaF-like C-terminal" evidence="3">
    <location>
        <begin position="111"/>
        <end position="161"/>
    </location>
</feature>
<dbReference type="Pfam" id="PF09922">
    <property type="entry name" value="LiaF-like_C"/>
    <property type="match status" value="1"/>
</dbReference>
<gene>
    <name evidence="4" type="ORF">ACFOUW_06665</name>
</gene>
<feature type="domain" description="DUF1707" evidence="2">
    <location>
        <begin position="18"/>
        <end position="70"/>
    </location>
</feature>
<feature type="region of interest" description="Disordered" evidence="1">
    <location>
        <begin position="1"/>
        <end position="37"/>
    </location>
</feature>
<dbReference type="PANTHER" id="PTHR40763:SF5">
    <property type="entry name" value="MEMBRANE PROTEIN"/>
    <property type="match status" value="1"/>
</dbReference>
<organism evidence="4 5">
    <name type="scientific">Tenggerimyces flavus</name>
    <dbReference type="NCBI Taxonomy" id="1708749"/>
    <lineage>
        <taxon>Bacteria</taxon>
        <taxon>Bacillati</taxon>
        <taxon>Actinomycetota</taxon>
        <taxon>Actinomycetes</taxon>
        <taxon>Propionibacteriales</taxon>
        <taxon>Nocardioidaceae</taxon>
        <taxon>Tenggerimyces</taxon>
    </lineage>
</organism>
<evidence type="ECO:0000256" key="1">
    <source>
        <dbReference type="SAM" id="MobiDB-lite"/>
    </source>
</evidence>